<evidence type="ECO:0000313" key="2">
    <source>
        <dbReference type="Proteomes" id="UP000275078"/>
    </source>
</evidence>
<name>A0A3N4I710_ASCIM</name>
<reference evidence="1 2" key="1">
    <citation type="journal article" date="2018" name="Nat. Ecol. Evol.">
        <title>Pezizomycetes genomes reveal the molecular basis of ectomycorrhizal truffle lifestyle.</title>
        <authorList>
            <person name="Murat C."/>
            <person name="Payen T."/>
            <person name="Noel B."/>
            <person name="Kuo A."/>
            <person name="Morin E."/>
            <person name="Chen J."/>
            <person name="Kohler A."/>
            <person name="Krizsan K."/>
            <person name="Balestrini R."/>
            <person name="Da Silva C."/>
            <person name="Montanini B."/>
            <person name="Hainaut M."/>
            <person name="Levati E."/>
            <person name="Barry K.W."/>
            <person name="Belfiori B."/>
            <person name="Cichocki N."/>
            <person name="Clum A."/>
            <person name="Dockter R.B."/>
            <person name="Fauchery L."/>
            <person name="Guy J."/>
            <person name="Iotti M."/>
            <person name="Le Tacon F."/>
            <person name="Lindquist E.A."/>
            <person name="Lipzen A."/>
            <person name="Malagnac F."/>
            <person name="Mello A."/>
            <person name="Molinier V."/>
            <person name="Miyauchi S."/>
            <person name="Poulain J."/>
            <person name="Riccioni C."/>
            <person name="Rubini A."/>
            <person name="Sitrit Y."/>
            <person name="Splivallo R."/>
            <person name="Traeger S."/>
            <person name="Wang M."/>
            <person name="Zifcakova L."/>
            <person name="Wipf D."/>
            <person name="Zambonelli A."/>
            <person name="Paolocci F."/>
            <person name="Nowrousian M."/>
            <person name="Ottonello S."/>
            <person name="Baldrian P."/>
            <person name="Spatafora J.W."/>
            <person name="Henrissat B."/>
            <person name="Nagy L.G."/>
            <person name="Aury J.M."/>
            <person name="Wincker P."/>
            <person name="Grigoriev I.V."/>
            <person name="Bonfante P."/>
            <person name="Martin F.M."/>
        </authorList>
    </citation>
    <scope>NUCLEOTIDE SEQUENCE [LARGE SCALE GENOMIC DNA]</scope>
    <source>
        <strain evidence="1 2">RN42</strain>
    </source>
</reference>
<dbReference type="AlphaFoldDB" id="A0A3N4I710"/>
<organism evidence="1 2">
    <name type="scientific">Ascobolus immersus RN42</name>
    <dbReference type="NCBI Taxonomy" id="1160509"/>
    <lineage>
        <taxon>Eukaryota</taxon>
        <taxon>Fungi</taxon>
        <taxon>Dikarya</taxon>
        <taxon>Ascomycota</taxon>
        <taxon>Pezizomycotina</taxon>
        <taxon>Pezizomycetes</taxon>
        <taxon>Pezizales</taxon>
        <taxon>Ascobolaceae</taxon>
        <taxon>Ascobolus</taxon>
    </lineage>
</organism>
<dbReference type="InterPro" id="IPR012340">
    <property type="entry name" value="NA-bd_OB-fold"/>
</dbReference>
<dbReference type="GO" id="GO:1990879">
    <property type="term" value="C:CST complex"/>
    <property type="evidence" value="ECO:0007669"/>
    <property type="project" value="InterPro"/>
</dbReference>
<dbReference type="InterPro" id="IPR024222">
    <property type="entry name" value="Ten1_fungal"/>
</dbReference>
<dbReference type="OrthoDB" id="5275361at2759"/>
<gene>
    <name evidence="1" type="ORF">BJ508DRAFT_129769</name>
</gene>
<accession>A0A3N4I710</accession>
<dbReference type="Gene3D" id="2.40.50.140">
    <property type="entry name" value="Nucleic acid-binding proteins"/>
    <property type="match status" value="1"/>
</dbReference>
<sequence>MSSAGLSGSRFTCISELGGAEHLEKVRFIGCITAYDPQTAVITLHHRYVLERRVGQTTVLSYDVDVDATIALEHVDFNECHLRDREWVDVVGYVIKKRDMNSTDGSKGFYVQATQIKSVGQTFDLAKYERSIEGRIEMS</sequence>
<proteinExistence type="predicted"/>
<evidence type="ECO:0008006" key="3">
    <source>
        <dbReference type="Google" id="ProtNLM"/>
    </source>
</evidence>
<dbReference type="Proteomes" id="UP000275078">
    <property type="component" value="Unassembled WGS sequence"/>
</dbReference>
<evidence type="ECO:0000313" key="1">
    <source>
        <dbReference type="EMBL" id="RPA80468.1"/>
    </source>
</evidence>
<dbReference type="GO" id="GO:0043047">
    <property type="term" value="F:single-stranded telomeric DNA binding"/>
    <property type="evidence" value="ECO:0007669"/>
    <property type="project" value="InterPro"/>
</dbReference>
<dbReference type="Pfam" id="PF12658">
    <property type="entry name" value="Ten1"/>
    <property type="match status" value="1"/>
</dbReference>
<dbReference type="EMBL" id="ML119688">
    <property type="protein sequence ID" value="RPA80468.1"/>
    <property type="molecule type" value="Genomic_DNA"/>
</dbReference>
<dbReference type="GO" id="GO:0016233">
    <property type="term" value="P:telomere capping"/>
    <property type="evidence" value="ECO:0007669"/>
    <property type="project" value="InterPro"/>
</dbReference>
<keyword evidence="2" id="KW-1185">Reference proteome</keyword>
<protein>
    <recommendedName>
        <fullName evidence="3">CST complex subunit Ten1</fullName>
    </recommendedName>
</protein>